<proteinExistence type="predicted"/>
<evidence type="ECO:0000313" key="2">
    <source>
        <dbReference type="Proteomes" id="UP000789702"/>
    </source>
</evidence>
<dbReference type="Proteomes" id="UP000789702">
    <property type="component" value="Unassembled WGS sequence"/>
</dbReference>
<keyword evidence="2" id="KW-1185">Reference proteome</keyword>
<feature type="non-terminal residue" evidence="1">
    <location>
        <position position="83"/>
    </location>
</feature>
<gene>
    <name evidence="1" type="ORF">DHETER_LOCUS7987</name>
</gene>
<evidence type="ECO:0000313" key="1">
    <source>
        <dbReference type="EMBL" id="CAG8620240.1"/>
    </source>
</evidence>
<reference evidence="1" key="1">
    <citation type="submission" date="2021-06" db="EMBL/GenBank/DDBJ databases">
        <authorList>
            <person name="Kallberg Y."/>
            <person name="Tangrot J."/>
            <person name="Rosling A."/>
        </authorList>
    </citation>
    <scope>NUCLEOTIDE SEQUENCE</scope>
    <source>
        <strain evidence="1">IL203A</strain>
    </source>
</reference>
<dbReference type="EMBL" id="CAJVPU010012060">
    <property type="protein sequence ID" value="CAG8620240.1"/>
    <property type="molecule type" value="Genomic_DNA"/>
</dbReference>
<organism evidence="1 2">
    <name type="scientific">Dentiscutata heterogama</name>
    <dbReference type="NCBI Taxonomy" id="1316150"/>
    <lineage>
        <taxon>Eukaryota</taxon>
        <taxon>Fungi</taxon>
        <taxon>Fungi incertae sedis</taxon>
        <taxon>Mucoromycota</taxon>
        <taxon>Glomeromycotina</taxon>
        <taxon>Glomeromycetes</taxon>
        <taxon>Diversisporales</taxon>
        <taxon>Gigasporaceae</taxon>
        <taxon>Dentiscutata</taxon>
    </lineage>
</organism>
<sequence>MAKVVKKEKIIDGLIDLITSVEELSSIHFNYTLHIATIVLDNSKNIIKKPNTPPRVIFIYNDNHKKLSNKLISNKQEPDVIDK</sequence>
<comment type="caution">
    <text evidence="1">The sequence shown here is derived from an EMBL/GenBank/DDBJ whole genome shotgun (WGS) entry which is preliminary data.</text>
</comment>
<name>A0ACA9MXG1_9GLOM</name>
<protein>
    <submittedName>
        <fullName evidence="1">12067_t:CDS:1</fullName>
    </submittedName>
</protein>
<accession>A0ACA9MXG1</accession>